<dbReference type="Proteomes" id="UP000183400">
    <property type="component" value="Unassembled WGS sequence"/>
</dbReference>
<dbReference type="EMBL" id="FNNP01000009">
    <property type="protein sequence ID" value="SDX69402.1"/>
    <property type="molecule type" value="Genomic_DNA"/>
</dbReference>
<dbReference type="OrthoDB" id="7864548at2"/>
<sequence>MGKLLPIVLLIAGLAVGVGVRLVLAPSDKAKEPAEAAQIPKADKTNKSKKGKGDDSGVHEYLKLTKQFVIPVVAEDEISALVTMSLSLEVRPGIAEAFYEIEPKLRDRFLQVLFDHANIGGFDGAFTRSDNLGALRKALLEVARKDLGQDVSKVLIMSVSRQDT</sequence>
<evidence type="ECO:0000313" key="2">
    <source>
        <dbReference type="EMBL" id="SDX69402.1"/>
    </source>
</evidence>
<dbReference type="STRING" id="985054.SAMN05444358_10968"/>
<accession>A0A1H3DS85</accession>
<dbReference type="AlphaFoldDB" id="A0A1H3DS85"/>
<proteinExistence type="predicted"/>
<feature type="region of interest" description="Disordered" evidence="1">
    <location>
        <begin position="34"/>
        <end position="55"/>
    </location>
</feature>
<name>A0A1H3DS85_9RHOB</name>
<keyword evidence="3" id="KW-1185">Reference proteome</keyword>
<feature type="compositionally biased region" description="Basic and acidic residues" evidence="1">
    <location>
        <begin position="41"/>
        <end position="55"/>
    </location>
</feature>
<evidence type="ECO:0008006" key="4">
    <source>
        <dbReference type="Google" id="ProtNLM"/>
    </source>
</evidence>
<evidence type="ECO:0000313" key="3">
    <source>
        <dbReference type="Proteomes" id="UP000183400"/>
    </source>
</evidence>
<protein>
    <recommendedName>
        <fullName evidence="4">Flagellar protein FliL</fullName>
    </recommendedName>
</protein>
<organism evidence="2 3">
    <name type="scientific">Ruegeria halocynthiae</name>
    <dbReference type="NCBI Taxonomy" id="985054"/>
    <lineage>
        <taxon>Bacteria</taxon>
        <taxon>Pseudomonadati</taxon>
        <taxon>Pseudomonadota</taxon>
        <taxon>Alphaproteobacteria</taxon>
        <taxon>Rhodobacterales</taxon>
        <taxon>Roseobacteraceae</taxon>
        <taxon>Ruegeria</taxon>
    </lineage>
</organism>
<gene>
    <name evidence="2" type="ORF">SAMN05444358_10968</name>
</gene>
<dbReference type="RefSeq" id="WP_074738438.1">
    <property type="nucleotide sequence ID" value="NZ_FNNP01000009.1"/>
</dbReference>
<reference evidence="3" key="1">
    <citation type="submission" date="2016-10" db="EMBL/GenBank/DDBJ databases">
        <authorList>
            <person name="Varghese N."/>
            <person name="Submissions S."/>
        </authorList>
    </citation>
    <scope>NUCLEOTIDE SEQUENCE [LARGE SCALE GENOMIC DNA]</scope>
    <source>
        <strain evidence="3">DSM 27839</strain>
    </source>
</reference>
<evidence type="ECO:0000256" key="1">
    <source>
        <dbReference type="SAM" id="MobiDB-lite"/>
    </source>
</evidence>